<dbReference type="PANTHER" id="PTHR42743">
    <property type="entry name" value="AMINO-ACID AMINOTRANSFERASE"/>
    <property type="match status" value="1"/>
</dbReference>
<dbReference type="InterPro" id="IPR043132">
    <property type="entry name" value="BCAT-like_C"/>
</dbReference>
<comment type="cofactor">
    <cofactor evidence="1 11">
        <name>pyridoxal 5'-phosphate</name>
        <dbReference type="ChEBI" id="CHEBI:597326"/>
    </cofactor>
</comment>
<dbReference type="GO" id="GO:0030170">
    <property type="term" value="F:pyridoxal phosphate binding"/>
    <property type="evidence" value="ECO:0007669"/>
    <property type="project" value="InterPro"/>
</dbReference>
<evidence type="ECO:0000256" key="11">
    <source>
        <dbReference type="RuleBase" id="RU004516"/>
    </source>
</evidence>
<dbReference type="PANTHER" id="PTHR42743:SF11">
    <property type="entry name" value="AMINODEOXYCHORISMATE LYASE"/>
    <property type="match status" value="1"/>
</dbReference>
<comment type="caution">
    <text evidence="12">The sequence shown here is derived from an EMBL/GenBank/DDBJ whole genome shotgun (WGS) entry which is preliminary data.</text>
</comment>
<dbReference type="InterPro" id="IPR001544">
    <property type="entry name" value="Aminotrans_IV"/>
</dbReference>
<comment type="similarity">
    <text evidence="2 10">Belongs to the class-IV pyridoxal-phosphate-dependent aminotransferase family.</text>
</comment>
<gene>
    <name evidence="12" type="ORF">DS031_21110</name>
</gene>
<dbReference type="GO" id="GO:0008696">
    <property type="term" value="F:4-amino-4-deoxychorismate lyase activity"/>
    <property type="evidence" value="ECO:0007669"/>
    <property type="project" value="UniProtKB-EC"/>
</dbReference>
<dbReference type="GO" id="GO:0005829">
    <property type="term" value="C:cytosol"/>
    <property type="evidence" value="ECO:0007669"/>
    <property type="project" value="TreeGrafter"/>
</dbReference>
<dbReference type="GO" id="GO:0008652">
    <property type="term" value="P:amino acid biosynthetic process"/>
    <property type="evidence" value="ECO:0007669"/>
    <property type="project" value="UniProtKB-ARBA"/>
</dbReference>
<dbReference type="EMBL" id="QOCW01000032">
    <property type="protein sequence ID" value="RBW67661.1"/>
    <property type="molecule type" value="Genomic_DNA"/>
</dbReference>
<dbReference type="InterPro" id="IPR017824">
    <property type="entry name" value="Aminodeoxychorismate_lyase_IV"/>
</dbReference>
<evidence type="ECO:0000256" key="1">
    <source>
        <dbReference type="ARBA" id="ARBA00001933"/>
    </source>
</evidence>
<evidence type="ECO:0000256" key="6">
    <source>
        <dbReference type="ARBA" id="ARBA00023239"/>
    </source>
</evidence>
<dbReference type="Gene3D" id="3.20.10.10">
    <property type="entry name" value="D-amino Acid Aminotransferase, subunit A, domain 2"/>
    <property type="match status" value="1"/>
</dbReference>
<keyword evidence="4 11" id="KW-0663">Pyridoxal phosphate</keyword>
<dbReference type="Proteomes" id="UP000253314">
    <property type="component" value="Unassembled WGS sequence"/>
</dbReference>
<dbReference type="InterPro" id="IPR050571">
    <property type="entry name" value="Class-IV_PLP-Dep_Aminotrnsfr"/>
</dbReference>
<dbReference type="Gene3D" id="3.30.470.10">
    <property type="match status" value="1"/>
</dbReference>
<organism evidence="12 13">
    <name type="scientific">Bacillus taeanensis</name>
    <dbReference type="NCBI Taxonomy" id="273032"/>
    <lineage>
        <taxon>Bacteria</taxon>
        <taxon>Bacillati</taxon>
        <taxon>Bacillota</taxon>
        <taxon>Bacilli</taxon>
        <taxon>Bacillales</taxon>
        <taxon>Bacillaceae</taxon>
        <taxon>Bacillus</taxon>
    </lineage>
</organism>
<evidence type="ECO:0000256" key="9">
    <source>
        <dbReference type="ARBA" id="ARBA00049529"/>
    </source>
</evidence>
<dbReference type="GO" id="GO:0046656">
    <property type="term" value="P:folic acid biosynthetic process"/>
    <property type="evidence" value="ECO:0007669"/>
    <property type="project" value="UniProtKB-KW"/>
</dbReference>
<evidence type="ECO:0000256" key="4">
    <source>
        <dbReference type="ARBA" id="ARBA00022898"/>
    </source>
</evidence>
<dbReference type="AlphaFoldDB" id="A0A366XUM3"/>
<evidence type="ECO:0000256" key="8">
    <source>
        <dbReference type="ARBA" id="ARBA00035676"/>
    </source>
</evidence>
<keyword evidence="6 12" id="KW-0456">Lyase</keyword>
<protein>
    <recommendedName>
        <fullName evidence="8">aminodeoxychorismate lyase</fullName>
        <ecNumber evidence="8">4.1.3.38</ecNumber>
    </recommendedName>
</protein>
<comment type="pathway">
    <text evidence="7">Cofactor biosynthesis; tetrahydrofolate biosynthesis; 4-aminobenzoate from chorismate: step 2/2.</text>
</comment>
<dbReference type="PROSITE" id="PS00770">
    <property type="entry name" value="AA_TRANSFER_CLASS_4"/>
    <property type="match status" value="1"/>
</dbReference>
<dbReference type="NCBIfam" id="NF005800">
    <property type="entry name" value="PRK07650.1"/>
    <property type="match status" value="1"/>
</dbReference>
<dbReference type="EC" id="4.1.3.38" evidence="8"/>
<dbReference type="CDD" id="cd01559">
    <property type="entry name" value="ADCL_like"/>
    <property type="match status" value="1"/>
</dbReference>
<evidence type="ECO:0000256" key="2">
    <source>
        <dbReference type="ARBA" id="ARBA00009320"/>
    </source>
</evidence>
<accession>A0A366XUM3</accession>
<dbReference type="FunFam" id="3.20.10.10:FF:000002">
    <property type="entry name" value="D-alanine aminotransferase"/>
    <property type="match status" value="1"/>
</dbReference>
<evidence type="ECO:0000256" key="7">
    <source>
        <dbReference type="ARBA" id="ARBA00035633"/>
    </source>
</evidence>
<dbReference type="InterPro" id="IPR018300">
    <property type="entry name" value="Aminotrans_IV_CS"/>
</dbReference>
<dbReference type="InterPro" id="IPR036038">
    <property type="entry name" value="Aminotransferase-like"/>
</dbReference>
<evidence type="ECO:0000256" key="10">
    <source>
        <dbReference type="RuleBase" id="RU004106"/>
    </source>
</evidence>
<comment type="subunit">
    <text evidence="3">Homodimer.</text>
</comment>
<evidence type="ECO:0000256" key="3">
    <source>
        <dbReference type="ARBA" id="ARBA00011738"/>
    </source>
</evidence>
<comment type="catalytic activity">
    <reaction evidence="9">
        <text>4-amino-4-deoxychorismate = 4-aminobenzoate + pyruvate + H(+)</text>
        <dbReference type="Rhea" id="RHEA:16201"/>
        <dbReference type="ChEBI" id="CHEBI:15361"/>
        <dbReference type="ChEBI" id="CHEBI:15378"/>
        <dbReference type="ChEBI" id="CHEBI:17836"/>
        <dbReference type="ChEBI" id="CHEBI:58406"/>
        <dbReference type="EC" id="4.1.3.38"/>
    </reaction>
</comment>
<evidence type="ECO:0000256" key="5">
    <source>
        <dbReference type="ARBA" id="ARBA00022909"/>
    </source>
</evidence>
<keyword evidence="13" id="KW-1185">Reference proteome</keyword>
<dbReference type="Pfam" id="PF01063">
    <property type="entry name" value="Aminotran_4"/>
    <property type="match status" value="1"/>
</dbReference>
<evidence type="ECO:0000313" key="13">
    <source>
        <dbReference type="Proteomes" id="UP000253314"/>
    </source>
</evidence>
<evidence type="ECO:0000313" key="12">
    <source>
        <dbReference type="EMBL" id="RBW67661.1"/>
    </source>
</evidence>
<dbReference type="RefSeq" id="WP_113808173.1">
    <property type="nucleotide sequence ID" value="NZ_QOCW01000032.1"/>
</dbReference>
<keyword evidence="5" id="KW-0289">Folate biosynthesis</keyword>
<dbReference type="OrthoDB" id="9805628at2"/>
<reference evidence="12 13" key="1">
    <citation type="submission" date="2018-07" db="EMBL/GenBank/DDBJ databases">
        <title>Lottiidibacillus patelloidae gen. nov., sp. nov., isolated from the intestinal tract of a marine limpet and the reclassification of B. taeanensis BH030017T, B. algicola KMM 3737T and B. hwajinpoensis SW-72T as genus Lottiidibacillus.</title>
        <authorList>
            <person name="Liu R."/>
            <person name="Huang Z."/>
        </authorList>
    </citation>
    <scope>NUCLEOTIDE SEQUENCE [LARGE SCALE GENOMIC DNA]</scope>
    <source>
        <strain evidence="12 13">BH030017</strain>
    </source>
</reference>
<dbReference type="InterPro" id="IPR043131">
    <property type="entry name" value="BCAT-like_N"/>
</dbReference>
<proteinExistence type="inferred from homology"/>
<name>A0A366XUM3_9BACI</name>
<dbReference type="SUPFAM" id="SSF56752">
    <property type="entry name" value="D-aminoacid aminotransferase-like PLP-dependent enzymes"/>
    <property type="match status" value="1"/>
</dbReference>
<sequence length="286" mass="32842">MYHYLNGKIVKEENMNISAFDHGYLYGLGVFETFRVYNNHPFLFDDHFERLENSLAELCISWNETRQSIRKSLSDLLQANELTDAYIRLNVSAGVGAVGLQVEPYKDPTVIMYVKPLSSKTVFHPKKGLFLNTKRNTPEGISRLKSHHYLNNIIGKREIGEDPLKEGVFLTESGYIAEGIVSNLFWVKEGVVYTPSLETGILNGITRQFILRLLQANNIPYEIGFYKREQLLSCDEAFMTNSIQEIVPFAQIGTKQLPVKEGCLTNKLITLYNQHREKLWTRKQLT</sequence>